<dbReference type="AlphaFoldDB" id="F9ZC54"/>
<organism evidence="2 3">
    <name type="scientific">Odoribacter splanchnicus (strain ATCC 29572 / DSM 20712 / CIP 104287 / JCM 15291 / NCTC 10825 / 1651/6)</name>
    <name type="common">Bacteroides splanchnicus</name>
    <dbReference type="NCBI Taxonomy" id="709991"/>
    <lineage>
        <taxon>Bacteria</taxon>
        <taxon>Pseudomonadati</taxon>
        <taxon>Bacteroidota</taxon>
        <taxon>Bacteroidia</taxon>
        <taxon>Bacteroidales</taxon>
        <taxon>Odoribacteraceae</taxon>
        <taxon>Odoribacter</taxon>
    </lineage>
</organism>
<gene>
    <name evidence="2" type="ordered locus">Odosp_0079</name>
</gene>
<proteinExistence type="predicted"/>
<evidence type="ECO:0000313" key="3">
    <source>
        <dbReference type="Proteomes" id="UP000006657"/>
    </source>
</evidence>
<dbReference type="RefSeq" id="WP_013610441.1">
    <property type="nucleotide sequence ID" value="NC_015160.1"/>
</dbReference>
<evidence type="ECO:0008006" key="4">
    <source>
        <dbReference type="Google" id="ProtNLM"/>
    </source>
</evidence>
<dbReference type="GeneID" id="61273340"/>
<accession>F9ZC54</accession>
<dbReference type="Proteomes" id="UP000006657">
    <property type="component" value="Chromosome"/>
</dbReference>
<dbReference type="OrthoDB" id="1072274at2"/>
<dbReference type="KEGG" id="osp:Odosp_0079"/>
<feature type="chain" id="PRO_5003396124" description="Outer membrane protein beta-barrel domain-containing protein" evidence="1">
    <location>
        <begin position="21"/>
        <end position="183"/>
    </location>
</feature>
<evidence type="ECO:0000313" key="2">
    <source>
        <dbReference type="EMBL" id="ADY31194.1"/>
    </source>
</evidence>
<name>F9ZC54_ODOSD</name>
<evidence type="ECO:0000256" key="1">
    <source>
        <dbReference type="SAM" id="SignalP"/>
    </source>
</evidence>
<dbReference type="eggNOG" id="ENOG5032T2Z">
    <property type="taxonomic scope" value="Bacteria"/>
</dbReference>
<protein>
    <recommendedName>
        <fullName evidence="4">Outer membrane protein beta-barrel domain-containing protein</fullName>
    </recommendedName>
</protein>
<dbReference type="EMBL" id="CP002544">
    <property type="protein sequence ID" value="ADY31194.1"/>
    <property type="molecule type" value="Genomic_DNA"/>
</dbReference>
<keyword evidence="3" id="KW-1185">Reference proteome</keyword>
<dbReference type="HOGENOM" id="CLU_1473779_0_0_10"/>
<keyword evidence="1" id="KW-0732">Signal</keyword>
<reference evidence="2 3" key="1">
    <citation type="journal article" date="2011" name="Stand. Genomic Sci.">
        <title>Complete genome sequence of Odoribacter splanchnicus type strain (1651/6).</title>
        <authorList>
            <consortium name="US DOE Joint Genome Institute (JGI-PGF)"/>
            <person name="Goker M."/>
            <person name="Gronow S."/>
            <person name="Zeytun A."/>
            <person name="Nolan M."/>
            <person name="Lucas S."/>
            <person name="Lapidus A."/>
            <person name="Hammon N."/>
            <person name="Deshpande S."/>
            <person name="Cheng J.F."/>
            <person name="Pitluck S."/>
            <person name="Liolios K."/>
            <person name="Pagani I."/>
            <person name="Ivanova N."/>
            <person name="Mavromatis K."/>
            <person name="Ovchinikova G."/>
            <person name="Pati A."/>
            <person name="Tapia R."/>
            <person name="Han C."/>
            <person name="Goodwin L."/>
            <person name="Chen A."/>
            <person name="Palaniappan K."/>
            <person name="Land M."/>
            <person name="Hauser L."/>
            <person name="Jeffries C.D."/>
            <person name="Brambilla E.M."/>
            <person name="Rohde M."/>
            <person name="Detter J.C."/>
            <person name="Woyke T."/>
            <person name="Bristow J."/>
            <person name="Markowitz V."/>
            <person name="Hugenholtz P."/>
            <person name="Eisen J.A."/>
            <person name="Kyrpides N.C."/>
            <person name="Klenk H.P."/>
        </authorList>
    </citation>
    <scope>NUCLEOTIDE SEQUENCE [LARGE SCALE GENOMIC DNA]</scope>
    <source>
        <strain evidence="3">ATCC 29572 / DSM 20712 / JCM 15291 / NCTC 10825 / 1651/6</strain>
    </source>
</reference>
<feature type="signal peptide" evidence="1">
    <location>
        <begin position="1"/>
        <end position="20"/>
    </location>
</feature>
<sequence>MKKISFILLALLCWSSMVSAQENNNRLRKKYRNLSFVKQEFEPASYFGMDQTLKSNFGAAFTVGRTFYLHKKPIAGLIRFGLDATWFDLNYTNYKLEYRWEDNYDEEEEPETSNFHQAEIGMQVGPSVTVNPVGKLNVNAYFRFAPSFSALYDDDTLLGNYASYFITGGGISYGVIGLGVESR</sequence>
<dbReference type="BioCyc" id="OSPL709991:G1GRN-77-MONOMER"/>
<dbReference type="PaxDb" id="709991-Odosp_0079"/>